<sequence>MTSTAVFKKSDPVGFYDQYLLEDTLPDGRHVKDYRSININPGTNWKQQRSVLVEHGQVIISITGKLVLQRDNDSPVLKFRFKSEDRKKSDTLNTVAETLKYLAKMNIFFNKDQFKAEDEAFRWQLKTTVTVFNADGFIMDAVLIGLNALFAQIEIPEVSYNWLKTLERNEQTIDVKRVQISDKTRKLKIDETPVYSAFAIYQSKNNPDAFKEPLLVVDPPSELIELCSSIIEFIQAANGKIIYSNIYGKVSLTPEIFEDAARRSADHYLQVSESLKKYAAEIRSN</sequence>
<reference evidence="2" key="1">
    <citation type="submission" date="2022-11" db="UniProtKB">
        <authorList>
            <consortium name="WormBaseParasite"/>
        </authorList>
    </citation>
    <scope>IDENTIFICATION</scope>
</reference>
<organism evidence="1 2">
    <name type="scientific">Panagrolaimus sp. ES5</name>
    <dbReference type="NCBI Taxonomy" id="591445"/>
    <lineage>
        <taxon>Eukaryota</taxon>
        <taxon>Metazoa</taxon>
        <taxon>Ecdysozoa</taxon>
        <taxon>Nematoda</taxon>
        <taxon>Chromadorea</taxon>
        <taxon>Rhabditida</taxon>
        <taxon>Tylenchina</taxon>
        <taxon>Panagrolaimomorpha</taxon>
        <taxon>Panagrolaimoidea</taxon>
        <taxon>Panagrolaimidae</taxon>
        <taxon>Panagrolaimus</taxon>
    </lineage>
</organism>
<dbReference type="WBParaSite" id="ES5_v2.g16129.t1">
    <property type="protein sequence ID" value="ES5_v2.g16129.t1"/>
    <property type="gene ID" value="ES5_v2.g16129"/>
</dbReference>
<evidence type="ECO:0000313" key="2">
    <source>
        <dbReference type="WBParaSite" id="ES5_v2.g16129.t1"/>
    </source>
</evidence>
<accession>A0AC34FFW2</accession>
<evidence type="ECO:0000313" key="1">
    <source>
        <dbReference type="Proteomes" id="UP000887579"/>
    </source>
</evidence>
<name>A0AC34FFW2_9BILA</name>
<dbReference type="Proteomes" id="UP000887579">
    <property type="component" value="Unplaced"/>
</dbReference>
<protein>
    <submittedName>
        <fullName evidence="2">Uncharacterized protein</fullName>
    </submittedName>
</protein>
<proteinExistence type="predicted"/>